<name>A0A914VZS0_9BILA</name>
<organism evidence="2 3">
    <name type="scientific">Plectus sambesii</name>
    <dbReference type="NCBI Taxonomy" id="2011161"/>
    <lineage>
        <taxon>Eukaryota</taxon>
        <taxon>Metazoa</taxon>
        <taxon>Ecdysozoa</taxon>
        <taxon>Nematoda</taxon>
        <taxon>Chromadorea</taxon>
        <taxon>Plectida</taxon>
        <taxon>Plectina</taxon>
        <taxon>Plectoidea</taxon>
        <taxon>Plectidae</taxon>
        <taxon>Plectus</taxon>
    </lineage>
</organism>
<feature type="region of interest" description="Disordered" evidence="1">
    <location>
        <begin position="1"/>
        <end position="63"/>
    </location>
</feature>
<reference evidence="3" key="1">
    <citation type="submission" date="2022-11" db="UniProtKB">
        <authorList>
            <consortium name="WormBaseParasite"/>
        </authorList>
    </citation>
    <scope>IDENTIFICATION</scope>
</reference>
<accession>A0A914VZS0</accession>
<dbReference type="WBParaSite" id="PSAMB.scaffold2843size20922.g19389.t1">
    <property type="protein sequence ID" value="PSAMB.scaffold2843size20922.g19389.t1"/>
    <property type="gene ID" value="PSAMB.scaffold2843size20922.g19389"/>
</dbReference>
<evidence type="ECO:0000313" key="2">
    <source>
        <dbReference type="Proteomes" id="UP000887566"/>
    </source>
</evidence>
<keyword evidence="2" id="KW-1185">Reference proteome</keyword>
<feature type="compositionally biased region" description="Low complexity" evidence="1">
    <location>
        <begin position="37"/>
        <end position="49"/>
    </location>
</feature>
<sequence length="185" mass="20504">MTGSCGGGRCCESSSSTHTRDASDRMKYRRVQAEIQSSAGATAVSTSAPSDRRSRRRRTTRLCSGASRLSARTQPLRCSRRWLRTSRLPTRRSSGLPRSPLVKMYSASNGPHCRISTAITHAPTDRSGKKPRLQHVRRALRLSAHGAVHNWQSLAQRRVNTAYPTQCDVNPPNQSLRLRANISVI</sequence>
<evidence type="ECO:0000256" key="1">
    <source>
        <dbReference type="SAM" id="MobiDB-lite"/>
    </source>
</evidence>
<dbReference type="AlphaFoldDB" id="A0A914VZS0"/>
<proteinExistence type="predicted"/>
<dbReference type="Proteomes" id="UP000887566">
    <property type="component" value="Unplaced"/>
</dbReference>
<protein>
    <submittedName>
        <fullName evidence="3">Uncharacterized protein</fullName>
    </submittedName>
</protein>
<evidence type="ECO:0000313" key="3">
    <source>
        <dbReference type="WBParaSite" id="PSAMB.scaffold2843size20922.g19389.t1"/>
    </source>
</evidence>